<reference evidence="1" key="1">
    <citation type="submission" date="2022-07" db="EMBL/GenBank/DDBJ databases">
        <title>Genome Sequence of Phlebia brevispora.</title>
        <authorList>
            <person name="Buettner E."/>
        </authorList>
    </citation>
    <scope>NUCLEOTIDE SEQUENCE</scope>
    <source>
        <strain evidence="1">MPL23</strain>
    </source>
</reference>
<evidence type="ECO:0000313" key="1">
    <source>
        <dbReference type="EMBL" id="KAJ3524086.1"/>
    </source>
</evidence>
<gene>
    <name evidence="1" type="ORF">NM688_g8623</name>
</gene>
<protein>
    <submittedName>
        <fullName evidence="1">Uncharacterized protein</fullName>
    </submittedName>
</protein>
<dbReference type="EMBL" id="JANHOG010002374">
    <property type="protein sequence ID" value="KAJ3524086.1"/>
    <property type="molecule type" value="Genomic_DNA"/>
</dbReference>
<name>A0ACC1RQ94_9APHY</name>
<proteinExistence type="predicted"/>
<keyword evidence="2" id="KW-1185">Reference proteome</keyword>
<sequence length="573" mass="62549">MSQEDSLLPPRADLLANSMDITTLLPVLVGPSHSPTATLKRRASATLEDAEPSSSRKRMKEDTGAANEGQPDSGELVNGHLLAEELEQELQCGCCAGLVYRPVLVAPCQHFFCGSCIVLWIKNGGANCPACRGISTSVTPSRVLQLMADILVRHAPSKARSANERMQADEIYKAGTNLRIPIPRAPSPEPSIPQLNANYVQPCPHCAPDNQWGWRCPQPITDPEVDPDNAWHQDDSTPPGHGYCGNCENILALNAPTTSKCDFCQVSFCGISVPSRCVAAPLANQHLHMLSDIGDMIQCGDIYDVFDGNAVEVDILLDYMTANNLTPRHIYREVLGMILSSPQGFQPLIDEEIFMDVHRVAGGPEPEAGAIRNRICRICATEVLLWGLRQWWMLERKKGRLDESVTSRLDCSEGRACPRQKDHVHAKEFNHIILPRELPQLNAGSALQNHPQPQAGPSQVPDVPRELSAVTHTDIYQPEAGPSSAIRNQMPNAIETDLLEDDLMNDDSMDFDFDLPQGNGFPAVSRDLIAGHPEVVSGMKDIALDGPDKEYHLPGHAGGIPVPSSQEIVDAML</sequence>
<dbReference type="Proteomes" id="UP001148662">
    <property type="component" value="Unassembled WGS sequence"/>
</dbReference>
<comment type="caution">
    <text evidence="1">The sequence shown here is derived from an EMBL/GenBank/DDBJ whole genome shotgun (WGS) entry which is preliminary data.</text>
</comment>
<evidence type="ECO:0000313" key="2">
    <source>
        <dbReference type="Proteomes" id="UP001148662"/>
    </source>
</evidence>
<organism evidence="1 2">
    <name type="scientific">Phlebia brevispora</name>
    <dbReference type="NCBI Taxonomy" id="194682"/>
    <lineage>
        <taxon>Eukaryota</taxon>
        <taxon>Fungi</taxon>
        <taxon>Dikarya</taxon>
        <taxon>Basidiomycota</taxon>
        <taxon>Agaricomycotina</taxon>
        <taxon>Agaricomycetes</taxon>
        <taxon>Polyporales</taxon>
        <taxon>Meruliaceae</taxon>
        <taxon>Phlebia</taxon>
    </lineage>
</organism>
<accession>A0ACC1RQ94</accession>